<gene>
    <name evidence="2" type="ORF">ACPOL_5255</name>
</gene>
<feature type="transmembrane region" description="Helical" evidence="1">
    <location>
        <begin position="18"/>
        <end position="38"/>
    </location>
</feature>
<evidence type="ECO:0000256" key="1">
    <source>
        <dbReference type="SAM" id="Phobius"/>
    </source>
</evidence>
<keyword evidence="3" id="KW-1185">Reference proteome</keyword>
<name>A0A2Z5G6A4_9BACT</name>
<dbReference type="KEGG" id="abas:ACPOL_5255"/>
<proteinExistence type="predicted"/>
<evidence type="ECO:0000313" key="3">
    <source>
        <dbReference type="Proteomes" id="UP000253606"/>
    </source>
</evidence>
<dbReference type="InterPro" id="IPR027417">
    <property type="entry name" value="P-loop_NTPase"/>
</dbReference>
<keyword evidence="1" id="KW-1133">Transmembrane helix</keyword>
<keyword evidence="1" id="KW-0472">Membrane</keyword>
<reference evidence="2 3" key="1">
    <citation type="journal article" date="2018" name="Front. Microbiol.">
        <title>Hydrolytic Capabilities as a Key to Environmental Success: Chitinolytic and Cellulolytic Acidobacteria From Acidic Sub-arctic Soils and Boreal Peatlands.</title>
        <authorList>
            <person name="Belova S.E."/>
            <person name="Ravin N.V."/>
            <person name="Pankratov T.A."/>
            <person name="Rakitin A.L."/>
            <person name="Ivanova A.A."/>
            <person name="Beletsky A.V."/>
            <person name="Mardanov A.V."/>
            <person name="Sinninghe Damste J.S."/>
            <person name="Dedysh S.N."/>
        </authorList>
    </citation>
    <scope>NUCLEOTIDE SEQUENCE [LARGE SCALE GENOMIC DNA]</scope>
    <source>
        <strain evidence="2 3">SBC82</strain>
    </source>
</reference>
<dbReference type="EMBL" id="CP030840">
    <property type="protein sequence ID" value="AXC14509.1"/>
    <property type="molecule type" value="Genomic_DNA"/>
</dbReference>
<dbReference type="Gene3D" id="3.40.50.300">
    <property type="entry name" value="P-loop containing nucleotide triphosphate hydrolases"/>
    <property type="match status" value="1"/>
</dbReference>
<protein>
    <submittedName>
        <fullName evidence="2">Uncharacterized protein</fullName>
    </submittedName>
</protein>
<sequence>MLNPAASADSALLLTEEFLVFATVVGSIATLPTFIEFISEVRKRRERIYLSLEDVPVNTLNPRLAGMDALITSIADLIDRARNPAEYKDLKIGNEVLIIGPIQSGKKSLAERIALMAGMERLVTVYNPRDSDALAKAKSIVRGYKSKKVMLLLPRIDLAYKESDPDVLTELDALIETTSERQNVLVVATTVTFEANSDLDNLFGIKLTLPGAEVTHGDNREIPEDARQMLAEVAVFYLKEAQRQGFRLQGMTEDQFRSRVLESAINPAEIEDIVVLCQTTALYRRRTRQASDLIFTREILETAISRVAAE</sequence>
<evidence type="ECO:0000313" key="2">
    <source>
        <dbReference type="EMBL" id="AXC14509.1"/>
    </source>
</evidence>
<organism evidence="2 3">
    <name type="scientific">Acidisarcina polymorpha</name>
    <dbReference type="NCBI Taxonomy" id="2211140"/>
    <lineage>
        <taxon>Bacteria</taxon>
        <taxon>Pseudomonadati</taxon>
        <taxon>Acidobacteriota</taxon>
        <taxon>Terriglobia</taxon>
        <taxon>Terriglobales</taxon>
        <taxon>Acidobacteriaceae</taxon>
        <taxon>Acidisarcina</taxon>
    </lineage>
</organism>
<dbReference type="SUPFAM" id="SSF52540">
    <property type="entry name" value="P-loop containing nucleoside triphosphate hydrolases"/>
    <property type="match status" value="1"/>
</dbReference>
<accession>A0A2Z5G6A4</accession>
<keyword evidence="1" id="KW-0812">Transmembrane</keyword>
<dbReference type="OrthoDB" id="9819798at2"/>
<dbReference type="AlphaFoldDB" id="A0A2Z5G6A4"/>
<dbReference type="RefSeq" id="WP_114209271.1">
    <property type="nucleotide sequence ID" value="NZ_CP030840.1"/>
</dbReference>
<dbReference type="Proteomes" id="UP000253606">
    <property type="component" value="Chromosome"/>
</dbReference>